<accession>A0A7S4J4X1</accession>
<keyword evidence="1" id="KW-0067">ATP-binding</keyword>
<dbReference type="PANTHER" id="PTHR47969">
    <property type="entry name" value="CHROMOSOME-ASSOCIATED KINESIN KIF4A-RELATED"/>
    <property type="match status" value="1"/>
</dbReference>
<feature type="compositionally biased region" description="Basic and acidic residues" evidence="3">
    <location>
        <begin position="195"/>
        <end position="211"/>
    </location>
</feature>
<feature type="compositionally biased region" description="Acidic residues" evidence="3">
    <location>
        <begin position="113"/>
        <end position="125"/>
    </location>
</feature>
<dbReference type="GO" id="GO:0007052">
    <property type="term" value="P:mitotic spindle organization"/>
    <property type="evidence" value="ECO:0007669"/>
    <property type="project" value="TreeGrafter"/>
</dbReference>
<feature type="region of interest" description="Disordered" evidence="3">
    <location>
        <begin position="290"/>
        <end position="327"/>
    </location>
</feature>
<name>A0A7S4J4X1_9STRA</name>
<dbReference type="InterPro" id="IPR027640">
    <property type="entry name" value="Kinesin-like_fam"/>
</dbReference>
<dbReference type="PANTHER" id="PTHR47969:SF29">
    <property type="entry name" value="KINESIN-LIKE PROTEIN"/>
    <property type="match status" value="1"/>
</dbReference>
<feature type="region of interest" description="Disordered" evidence="3">
    <location>
        <begin position="113"/>
        <end position="211"/>
    </location>
</feature>
<feature type="domain" description="Kinesin motor" evidence="4">
    <location>
        <begin position="795"/>
        <end position="1134"/>
    </location>
</feature>
<comment type="similarity">
    <text evidence="1">Belongs to the TRAFAC class myosin-kinesin ATPase superfamily. Kinesin family.</text>
</comment>
<feature type="binding site" evidence="1">
    <location>
        <begin position="878"/>
        <end position="885"/>
    </location>
    <ligand>
        <name>ATP</name>
        <dbReference type="ChEBI" id="CHEBI:30616"/>
    </ligand>
</feature>
<reference evidence="5" key="1">
    <citation type="submission" date="2021-01" db="EMBL/GenBank/DDBJ databases">
        <authorList>
            <person name="Corre E."/>
            <person name="Pelletier E."/>
            <person name="Niang G."/>
            <person name="Scheremetjew M."/>
            <person name="Finn R."/>
            <person name="Kale V."/>
            <person name="Holt S."/>
            <person name="Cochrane G."/>
            <person name="Meng A."/>
            <person name="Brown T."/>
            <person name="Cohen L."/>
        </authorList>
    </citation>
    <scope>NUCLEOTIDE SEQUENCE</scope>
    <source>
        <strain evidence="5">Isolate 1302-5</strain>
    </source>
</reference>
<dbReference type="SMART" id="SM00129">
    <property type="entry name" value="KISc"/>
    <property type="match status" value="2"/>
</dbReference>
<feature type="compositionally biased region" description="Polar residues" evidence="3">
    <location>
        <begin position="516"/>
        <end position="530"/>
    </location>
</feature>
<keyword evidence="2" id="KW-0175">Coiled coil</keyword>
<feature type="domain" description="Kinesin motor" evidence="4">
    <location>
        <begin position="9"/>
        <end position="468"/>
    </location>
</feature>
<keyword evidence="1" id="KW-0547">Nucleotide-binding</keyword>
<dbReference type="Gene3D" id="3.40.850.10">
    <property type="entry name" value="Kinesin motor domain"/>
    <property type="match status" value="2"/>
</dbReference>
<dbReference type="PROSITE" id="PS50067">
    <property type="entry name" value="KINESIN_MOTOR_2"/>
    <property type="match status" value="2"/>
</dbReference>
<dbReference type="GO" id="GO:0003777">
    <property type="term" value="F:microtubule motor activity"/>
    <property type="evidence" value="ECO:0007669"/>
    <property type="project" value="InterPro"/>
</dbReference>
<dbReference type="SUPFAM" id="SSF52540">
    <property type="entry name" value="P-loop containing nucleoside triphosphate hydrolases"/>
    <property type="match status" value="2"/>
</dbReference>
<evidence type="ECO:0000256" key="1">
    <source>
        <dbReference type="PROSITE-ProRule" id="PRU00283"/>
    </source>
</evidence>
<sequence length="1677" mass="185919">MAKRGASNSVQAYLRVRPLNDEELKERQDSCLVVNKDGTSVKVNVSDGSSEFPFEKVFDQGTSQPSVYDCVASPLVSEFLAGRDCCLMAYGEVGSGKTYTMFGRVNLGDDDNGNDDGNDFGEDDSCVSSLGSTGASEARPRRRGSLDSSKKNVHPPSSVYAAKSYHPPLHPSISRSGKRAQVPGQLLTPQQKMFGGREKAKKSEELSSEDNGARKDLCNLHEEAGIVPRAVSAVFASLLKKRRGERGGGDRRRDTSSLRDKMESTADFSVSCAYVAVYFENIIDLLAEHEDEPETPPPGAGRVSHSPSLKSLSVKEDPSTGKISIGGDIEHACSDEEKVFALLRRGAKFRQSTQERMNIDLSRSHTMFSMSIKHGDKKSRLDFVDLAGHQSSTKRTSKSLAALENVVYALSESHDAHVPYRDSTLTKALREHLGGNSSTRILITVNPTSCSAVETVSTMRFGKRVKRIINGPRKEESKLCGDGKSSDRSSRVAGILDSVGVGSRKSNRQVDHNDNTSKQASSASGESARTTGKVMDLGLSSPKSDQLSAKQMEEDLALARVELTTVSSLLRSAAKRMEADLTMARDEFSAPAPFGQTAQQIETDLKVTKDNLSMKELPSSQQPLHLTARQIELDLEAARRELMGVTTDLDMDKDTSIASITADLTGSSSAAGKSCGATGVSVSELKKKDQLLAAMEREISSLRKEKEVLNRIKNSREEELSRARKDIQVLTLRATDAEKELARLQNGEGGKKKADNWEVSNIVGSHIHSTSQLRQRDTSIEEENIDIDAFPNGSNIRVCLRLRPMSKLETSRRSRSCFEIHECSRNFTVDSHLDGEYDFCFDQVFDTNVSQSELYNDIGLGTVSDLLSGINCALMTYGLTSTGKTYTLMGSLPDVSLRDNDLRDRLYDDMVEDESAGIAPRLINDLFKSMEKCVHSTEFTIRCSYVSVYLEKIYDILQPQAKKSLFVRESPKGIQIEGATTALCYDKTDVFALLQRGKASLSVLATRMNMDKNRLHSMFTIKVEQRNTETGALKYSQLLLAELAGFDLSGRSKGQTMQETKIVQRSFSSLANVIRALTENKPHAPYRDSKLTCGLKDALGGNCKSTLIITASPSSYTISETLNAMRLGQRVRRIVNTPRVNWDINVEDYKNWLMLNEIQFGELVAFVKELSGELCRDGDNTIINASKVLSADVWGTINAISERENVINNPCREAFCLGDMETLKGCGLKWKALSTKLFERIPSDELSAVVISRDKARSLLSDINSEIIVLRRQNELLVADKRKKMEELSSSKKDMKLLTLRIAELEHNLGLSEYRLRQAMAFLQHLRKLCWSLRKDVSEGRTLAIDEVTSCLNEVPDLSGLVDLDSLMLDMGLIETLHLNDDDEDLPNGSMPRGLSESNAAEANMGRPLQMVDTRDTDIALPSPGNRVDSSAELELRRDLRKMTNKCVELQMLLNEEKTNVEILTNRSGSIKHKQLGQDVMTLRREKVRMTENAKAALWKLQELQIVNKMLANKSNESSHHVSFLEEGFQRLQETFRTTVLDSLDADSQLRERVASLESVVDSLTVPQNQTIELDALSRPVPRMNIPVRGQLVLEKAKEKMEESSPSRCLMMVPTIKMPENTPAFIVRRKSKHNRRSKKMGTAPKRPVTNVGGLRVRCKMQRASPQVPPKFGGNLQL</sequence>
<feature type="coiled-coil region" evidence="2">
    <location>
        <begin position="1440"/>
        <end position="1467"/>
    </location>
</feature>
<evidence type="ECO:0000313" key="5">
    <source>
        <dbReference type="EMBL" id="CAE2251627.1"/>
    </source>
</evidence>
<dbReference type="GO" id="GO:0008017">
    <property type="term" value="F:microtubule binding"/>
    <property type="evidence" value="ECO:0007669"/>
    <property type="project" value="InterPro"/>
</dbReference>
<feature type="region of interest" description="Disordered" evidence="3">
    <location>
        <begin position="1630"/>
        <end position="1649"/>
    </location>
</feature>
<dbReference type="EMBL" id="HBKQ01031754">
    <property type="protein sequence ID" value="CAE2251627.1"/>
    <property type="molecule type" value="Transcribed_RNA"/>
</dbReference>
<dbReference type="InterPro" id="IPR001752">
    <property type="entry name" value="Kinesin_motor_dom"/>
</dbReference>
<keyword evidence="1" id="KW-0505">Motor protein</keyword>
<evidence type="ECO:0000256" key="3">
    <source>
        <dbReference type="SAM" id="MobiDB-lite"/>
    </source>
</evidence>
<dbReference type="GO" id="GO:0005524">
    <property type="term" value="F:ATP binding"/>
    <property type="evidence" value="ECO:0007669"/>
    <property type="project" value="UniProtKB-UniRule"/>
</dbReference>
<dbReference type="GO" id="GO:0005875">
    <property type="term" value="C:microtubule associated complex"/>
    <property type="evidence" value="ECO:0007669"/>
    <property type="project" value="TreeGrafter"/>
</dbReference>
<dbReference type="InterPro" id="IPR036961">
    <property type="entry name" value="Kinesin_motor_dom_sf"/>
</dbReference>
<feature type="compositionally biased region" description="Polar residues" evidence="3">
    <location>
        <begin position="126"/>
        <end position="135"/>
    </location>
</feature>
<evidence type="ECO:0000256" key="2">
    <source>
        <dbReference type="SAM" id="Coils"/>
    </source>
</evidence>
<feature type="region of interest" description="Disordered" evidence="3">
    <location>
        <begin position="475"/>
        <end position="544"/>
    </location>
</feature>
<dbReference type="PRINTS" id="PR00380">
    <property type="entry name" value="KINESINHEAVY"/>
</dbReference>
<proteinExistence type="inferred from homology"/>
<feature type="binding site" evidence="1">
    <location>
        <begin position="91"/>
        <end position="98"/>
    </location>
    <ligand>
        <name>ATP</name>
        <dbReference type="ChEBI" id="CHEBI:30616"/>
    </ligand>
</feature>
<feature type="coiled-coil region" evidence="2">
    <location>
        <begin position="685"/>
        <end position="747"/>
    </location>
</feature>
<protein>
    <recommendedName>
        <fullName evidence="4">Kinesin motor domain-containing protein</fullName>
    </recommendedName>
</protein>
<evidence type="ECO:0000259" key="4">
    <source>
        <dbReference type="PROSITE" id="PS50067"/>
    </source>
</evidence>
<feature type="compositionally biased region" description="Basic and acidic residues" evidence="3">
    <location>
        <begin position="475"/>
        <end position="490"/>
    </location>
</feature>
<feature type="compositionally biased region" description="Basic residues" evidence="3">
    <location>
        <begin position="1630"/>
        <end position="1639"/>
    </location>
</feature>
<dbReference type="GO" id="GO:0007018">
    <property type="term" value="P:microtubule-based movement"/>
    <property type="evidence" value="ECO:0007669"/>
    <property type="project" value="InterPro"/>
</dbReference>
<organism evidence="5">
    <name type="scientific">Odontella aurita</name>
    <dbReference type="NCBI Taxonomy" id="265563"/>
    <lineage>
        <taxon>Eukaryota</taxon>
        <taxon>Sar</taxon>
        <taxon>Stramenopiles</taxon>
        <taxon>Ochrophyta</taxon>
        <taxon>Bacillariophyta</taxon>
        <taxon>Mediophyceae</taxon>
        <taxon>Biddulphiophycidae</taxon>
        <taxon>Eupodiscales</taxon>
        <taxon>Odontellaceae</taxon>
        <taxon>Odontella</taxon>
    </lineage>
</organism>
<dbReference type="InterPro" id="IPR027417">
    <property type="entry name" value="P-loop_NTPase"/>
</dbReference>
<dbReference type="GO" id="GO:0051231">
    <property type="term" value="P:spindle elongation"/>
    <property type="evidence" value="ECO:0007669"/>
    <property type="project" value="TreeGrafter"/>
</dbReference>
<gene>
    <name evidence="5" type="ORF">OAUR00152_LOCUS21632</name>
</gene>
<dbReference type="Pfam" id="PF00225">
    <property type="entry name" value="Kinesin"/>
    <property type="match status" value="3"/>
</dbReference>